<keyword evidence="4" id="KW-1185">Reference proteome</keyword>
<feature type="compositionally biased region" description="Basic and acidic residues" evidence="2">
    <location>
        <begin position="435"/>
        <end position="447"/>
    </location>
</feature>
<dbReference type="EMBL" id="CAXITT010000549">
    <property type="protein sequence ID" value="CAL1543445.1"/>
    <property type="molecule type" value="Genomic_DNA"/>
</dbReference>
<feature type="region of interest" description="Disordered" evidence="2">
    <location>
        <begin position="498"/>
        <end position="521"/>
    </location>
</feature>
<dbReference type="PANTHER" id="PTHR31516:SF18">
    <property type="entry name" value="TRANSLATION INITIATION FACTOR IF-2"/>
    <property type="match status" value="1"/>
</dbReference>
<sequence length="521" mass="59747">MPEKTDICSIEGMSIFDEVFPDNVSVSDLCDCGRHKRQHSHKSMLQQTREPFPKSDYMSTFQAVQHPRPRSSKRPPMIPWDPKLPPMYISTNQKDAFKDLGNVERVKPIIQSDKYEPCKEPLDGVTFYSQEFTPKQISNEPVLRHMPRHDLIHREPAIFDDMTTNKQHYKRWVPQPCLSFGELPSFTGSVLFPDKENVPVSTMRHAFTGTFAPPPPQMKMPPASITLEGDHLFDTTHNSTYKQIDGDHRARKIIQNDTSPLHRRGQFLGVTQTQEDFPGFKGGQPRPPRPVEPPHATIDLKFDNRHNFSTENRTIFRGHDVKDHPAANSCKKGGDDYKIPSVKFETETSQKRDYQPIDLKTADNARIRIPVSHLALSADAKFDGRTMNSDLFQNWGVQPRVRFGDFHENKPYIPSMQPFNAQSTTKSTFVPKPVEPIKKHRPEDRPISKSGEGNFKTVYQDEFQKKEARMCRAQVYLIQQELKRRKREAIQQQQLLLQSQPRSKCASAPNPVSATNAQVEA</sequence>
<dbReference type="AlphaFoldDB" id="A0AAV2I9H1"/>
<organism evidence="3 4">
    <name type="scientific">Lymnaea stagnalis</name>
    <name type="common">Great pond snail</name>
    <name type="synonym">Helix stagnalis</name>
    <dbReference type="NCBI Taxonomy" id="6523"/>
    <lineage>
        <taxon>Eukaryota</taxon>
        <taxon>Metazoa</taxon>
        <taxon>Spiralia</taxon>
        <taxon>Lophotrochozoa</taxon>
        <taxon>Mollusca</taxon>
        <taxon>Gastropoda</taxon>
        <taxon>Heterobranchia</taxon>
        <taxon>Euthyneura</taxon>
        <taxon>Panpulmonata</taxon>
        <taxon>Hygrophila</taxon>
        <taxon>Lymnaeoidea</taxon>
        <taxon>Lymnaeidae</taxon>
        <taxon>Lymnaea</taxon>
    </lineage>
</organism>
<gene>
    <name evidence="3" type="ORF">GSLYS_00016979001</name>
</gene>
<accession>A0AAV2I9H1</accession>
<dbReference type="InterPro" id="IPR033336">
    <property type="entry name" value="SAXO1/2"/>
</dbReference>
<dbReference type="GO" id="GO:0005856">
    <property type="term" value="C:cytoskeleton"/>
    <property type="evidence" value="ECO:0007669"/>
    <property type="project" value="TreeGrafter"/>
</dbReference>
<comment type="similarity">
    <text evidence="1">Belongs to the FAM154 family.</text>
</comment>
<evidence type="ECO:0000313" key="3">
    <source>
        <dbReference type="EMBL" id="CAL1543445.1"/>
    </source>
</evidence>
<protein>
    <submittedName>
        <fullName evidence="3">Uncharacterized protein</fullName>
    </submittedName>
</protein>
<feature type="region of interest" description="Disordered" evidence="2">
    <location>
        <begin position="274"/>
        <end position="296"/>
    </location>
</feature>
<name>A0AAV2I9H1_LYMST</name>
<feature type="compositionally biased region" description="Polar residues" evidence="2">
    <location>
        <begin position="510"/>
        <end position="521"/>
    </location>
</feature>
<dbReference type="GO" id="GO:0008017">
    <property type="term" value="F:microtubule binding"/>
    <property type="evidence" value="ECO:0007669"/>
    <property type="project" value="InterPro"/>
</dbReference>
<dbReference type="PANTHER" id="PTHR31516">
    <property type="entry name" value="STABILIZER OF AXONEMAL MICROTUBULES 2"/>
    <property type="match status" value="1"/>
</dbReference>
<evidence type="ECO:0000256" key="2">
    <source>
        <dbReference type="SAM" id="MobiDB-lite"/>
    </source>
</evidence>
<evidence type="ECO:0000256" key="1">
    <source>
        <dbReference type="ARBA" id="ARBA00008738"/>
    </source>
</evidence>
<dbReference type="Proteomes" id="UP001497497">
    <property type="component" value="Unassembled WGS sequence"/>
</dbReference>
<proteinExistence type="inferred from homology"/>
<reference evidence="3 4" key="1">
    <citation type="submission" date="2024-04" db="EMBL/GenBank/DDBJ databases">
        <authorList>
            <consortium name="Genoscope - CEA"/>
            <person name="William W."/>
        </authorList>
    </citation>
    <scope>NUCLEOTIDE SEQUENCE [LARGE SCALE GENOMIC DNA]</scope>
</reference>
<feature type="region of interest" description="Disordered" evidence="2">
    <location>
        <begin position="434"/>
        <end position="453"/>
    </location>
</feature>
<comment type="caution">
    <text evidence="3">The sequence shown here is derived from an EMBL/GenBank/DDBJ whole genome shotgun (WGS) entry which is preliminary data.</text>
</comment>
<evidence type="ECO:0000313" key="4">
    <source>
        <dbReference type="Proteomes" id="UP001497497"/>
    </source>
</evidence>